<feature type="region of interest" description="Disordered" evidence="5">
    <location>
        <begin position="357"/>
        <end position="397"/>
    </location>
</feature>
<evidence type="ECO:0000256" key="2">
    <source>
        <dbReference type="ARBA" id="ARBA00022771"/>
    </source>
</evidence>
<dbReference type="InterPro" id="IPR002893">
    <property type="entry name" value="Znf_MYND"/>
</dbReference>
<feature type="domain" description="MYND-type" evidence="7">
    <location>
        <begin position="11"/>
        <end position="48"/>
    </location>
</feature>
<dbReference type="EMBL" id="KQ243399">
    <property type="protein sequence ID" value="KNC75838.1"/>
    <property type="molecule type" value="Genomic_DNA"/>
</dbReference>
<keyword evidence="2 4" id="KW-0863">Zinc-finger</keyword>
<organism evidence="8 9">
    <name type="scientific">Sphaeroforma arctica JP610</name>
    <dbReference type="NCBI Taxonomy" id="667725"/>
    <lineage>
        <taxon>Eukaryota</taxon>
        <taxon>Ichthyosporea</taxon>
        <taxon>Ichthyophonida</taxon>
        <taxon>Sphaeroforma</taxon>
    </lineage>
</organism>
<reference evidence="8 9" key="1">
    <citation type="submission" date="2011-02" db="EMBL/GenBank/DDBJ databases">
        <title>The Genome Sequence of Sphaeroforma arctica JP610.</title>
        <authorList>
            <consortium name="The Broad Institute Genome Sequencing Platform"/>
            <person name="Russ C."/>
            <person name="Cuomo C."/>
            <person name="Young S.K."/>
            <person name="Zeng Q."/>
            <person name="Gargeya S."/>
            <person name="Alvarado L."/>
            <person name="Berlin A."/>
            <person name="Chapman S.B."/>
            <person name="Chen Z."/>
            <person name="Freedman E."/>
            <person name="Gellesch M."/>
            <person name="Goldberg J."/>
            <person name="Griggs A."/>
            <person name="Gujja S."/>
            <person name="Heilman E."/>
            <person name="Heiman D."/>
            <person name="Howarth C."/>
            <person name="Mehta T."/>
            <person name="Neiman D."/>
            <person name="Pearson M."/>
            <person name="Roberts A."/>
            <person name="Saif S."/>
            <person name="Shea T."/>
            <person name="Shenoy N."/>
            <person name="Sisk P."/>
            <person name="Stolte C."/>
            <person name="Sykes S."/>
            <person name="White J."/>
            <person name="Yandava C."/>
            <person name="Burger G."/>
            <person name="Gray M.W."/>
            <person name="Holland P.W.H."/>
            <person name="King N."/>
            <person name="Lang F.B.F."/>
            <person name="Roger A.J."/>
            <person name="Ruiz-Trillo I."/>
            <person name="Haas B."/>
            <person name="Nusbaum C."/>
            <person name="Birren B."/>
        </authorList>
    </citation>
    <scope>NUCLEOTIDE SEQUENCE [LARGE SCALE GENOMIC DNA]</scope>
    <source>
        <strain evidence="8 9">JP610</strain>
    </source>
</reference>
<dbReference type="RefSeq" id="XP_014149740.1">
    <property type="nucleotide sequence ID" value="XM_014294265.1"/>
</dbReference>
<evidence type="ECO:0000256" key="1">
    <source>
        <dbReference type="ARBA" id="ARBA00022723"/>
    </source>
</evidence>
<dbReference type="Proteomes" id="UP000054560">
    <property type="component" value="Unassembled WGS sequence"/>
</dbReference>
<evidence type="ECO:0000256" key="4">
    <source>
        <dbReference type="PROSITE-ProRule" id="PRU00134"/>
    </source>
</evidence>
<dbReference type="InterPro" id="IPR013087">
    <property type="entry name" value="Znf_C2H2_type"/>
</dbReference>
<accession>A0A0L0FIG7</accession>
<evidence type="ECO:0000313" key="8">
    <source>
        <dbReference type="EMBL" id="KNC75838.1"/>
    </source>
</evidence>
<dbReference type="PROSITE" id="PS50157">
    <property type="entry name" value="ZINC_FINGER_C2H2_2"/>
    <property type="match status" value="2"/>
</dbReference>
<dbReference type="AlphaFoldDB" id="A0A0L0FIG7"/>
<dbReference type="Gene3D" id="3.30.160.60">
    <property type="entry name" value="Classic Zinc Finger"/>
    <property type="match status" value="1"/>
</dbReference>
<feature type="compositionally biased region" description="Polar residues" evidence="5">
    <location>
        <begin position="255"/>
        <end position="267"/>
    </location>
</feature>
<dbReference type="SMART" id="SM00355">
    <property type="entry name" value="ZnF_C2H2"/>
    <property type="match status" value="3"/>
</dbReference>
<feature type="domain" description="C2H2-type" evidence="6">
    <location>
        <begin position="485"/>
        <end position="514"/>
    </location>
</feature>
<feature type="region of interest" description="Disordered" evidence="5">
    <location>
        <begin position="57"/>
        <end position="140"/>
    </location>
</feature>
<dbReference type="STRING" id="667725.A0A0L0FIG7"/>
<evidence type="ECO:0000256" key="5">
    <source>
        <dbReference type="SAM" id="MobiDB-lite"/>
    </source>
</evidence>
<dbReference type="GO" id="GO:0008270">
    <property type="term" value="F:zinc ion binding"/>
    <property type="evidence" value="ECO:0007669"/>
    <property type="project" value="UniProtKB-KW"/>
</dbReference>
<evidence type="ECO:0000259" key="6">
    <source>
        <dbReference type="PROSITE" id="PS50157"/>
    </source>
</evidence>
<dbReference type="InterPro" id="IPR036236">
    <property type="entry name" value="Znf_C2H2_sf"/>
</dbReference>
<feature type="compositionally biased region" description="Basic and acidic residues" evidence="5">
    <location>
        <begin position="609"/>
        <end position="621"/>
    </location>
</feature>
<feature type="region of interest" description="Disordered" evidence="5">
    <location>
        <begin position="155"/>
        <end position="215"/>
    </location>
</feature>
<feature type="compositionally biased region" description="Polar residues" evidence="5">
    <location>
        <begin position="97"/>
        <end position="133"/>
    </location>
</feature>
<feature type="compositionally biased region" description="Polar residues" evidence="5">
    <location>
        <begin position="187"/>
        <end position="200"/>
    </location>
</feature>
<feature type="compositionally biased region" description="Basic and acidic residues" evidence="5">
    <location>
        <begin position="71"/>
        <end position="93"/>
    </location>
</feature>
<keyword evidence="9" id="KW-1185">Reference proteome</keyword>
<keyword evidence="1" id="KW-0479">Metal-binding</keyword>
<name>A0A0L0FIG7_9EUKA</name>
<feature type="region of interest" description="Disordered" evidence="5">
    <location>
        <begin position="236"/>
        <end position="267"/>
    </location>
</feature>
<feature type="compositionally biased region" description="Polar residues" evidence="5">
    <location>
        <begin position="598"/>
        <end position="608"/>
    </location>
</feature>
<feature type="region of interest" description="Disordered" evidence="5">
    <location>
        <begin position="598"/>
        <end position="685"/>
    </location>
</feature>
<evidence type="ECO:0000256" key="3">
    <source>
        <dbReference type="ARBA" id="ARBA00022833"/>
    </source>
</evidence>
<gene>
    <name evidence="8" type="ORF">SARC_11641</name>
</gene>
<proteinExistence type="predicted"/>
<protein>
    <recommendedName>
        <fullName evidence="10">C2H2-type domain-containing protein</fullName>
    </recommendedName>
</protein>
<dbReference type="GeneID" id="25912145"/>
<dbReference type="PROSITE" id="PS50865">
    <property type="entry name" value="ZF_MYND_2"/>
    <property type="match status" value="1"/>
</dbReference>
<sequence length="744" mass="83646">MSRSDENFEACCVCGSEASSMCQCALRLYCGRECQEYDWRTQVHYIACPSEKREKRAPQSLKVGSEIGGIDSRHIPEKTSHHDEPTRDDDEYKWPISTRQYRRTSSASQGYTNSSTSQNNEINGESFGSSDSQFKSRRRSTLPAVRYRPYDISPSVEQSNRIKPEYASCGSNIYRPDKNEGDHRQHGQLNTEGYSSTSPSGEEYPGSTRKSYSYEHGSRLCRDGCRVGLPLNSHNENIRRAPSYNSPPGRRHIYSDNSQNESHPISNQDLARNVFRSHNRLTSYTMSHRGGRTSPRHSFTESNELNDLTGALPTLVGEKASMKVTAGYTGGEQDRQKGGWDSQSNSLSCAELSLESTRANRRRSMPHNDTTTGIVPQAIETDPAKEKDPTAQKSDKPADNSFICKWEGCGKVCRSIGGLVRHTHHHSNRPRIFPVDANVYPYICQWNGCAEKFKHVSDLNQHAAMHATVSDARLRQAGGEKPQIFKCSFKGCGKLCRSVGGLKQHSAVHKAEVEAVVNNQVNKYNQNYSNNAKEQMERDAHTKTQWRNRSSCSSQLGRRNLQNPSGRCLDSAGQLGAGEDAVERNMLQNRLQQESVPYDSTISNNGQHNDTRTSHFERDRIGSNLSTDTRDCGGGSRNASQIARGNPASYADYNLASTRQQSESNHLEHSRYYPGPQWHRGTADYTGQKNDLHQHMKTEDNHHRARYTITSHQTIGEPSRTTLSYGIKSSHPLWQERHPLHQSV</sequence>
<feature type="compositionally biased region" description="Basic and acidic residues" evidence="5">
    <location>
        <begin position="382"/>
        <end position="397"/>
    </location>
</feature>
<keyword evidence="3" id="KW-0862">Zinc</keyword>
<evidence type="ECO:0008006" key="10">
    <source>
        <dbReference type="Google" id="ProtNLM"/>
    </source>
</evidence>
<dbReference type="PROSITE" id="PS01360">
    <property type="entry name" value="ZF_MYND_1"/>
    <property type="match status" value="1"/>
</dbReference>
<feature type="domain" description="C2H2-type" evidence="6">
    <location>
        <begin position="442"/>
        <end position="467"/>
    </location>
</feature>
<evidence type="ECO:0000259" key="7">
    <source>
        <dbReference type="PROSITE" id="PS50865"/>
    </source>
</evidence>
<feature type="compositionally biased region" description="Polar residues" evidence="5">
    <location>
        <begin position="655"/>
        <end position="664"/>
    </location>
</feature>
<feature type="region of interest" description="Disordered" evidence="5">
    <location>
        <begin position="529"/>
        <end position="567"/>
    </location>
</feature>
<dbReference type="SUPFAM" id="SSF57667">
    <property type="entry name" value="beta-beta-alpha zinc fingers"/>
    <property type="match status" value="1"/>
</dbReference>
<dbReference type="PROSITE" id="PS00028">
    <property type="entry name" value="ZINC_FINGER_C2H2_1"/>
    <property type="match status" value="3"/>
</dbReference>
<feature type="compositionally biased region" description="Basic and acidic residues" evidence="5">
    <location>
        <begin position="175"/>
        <end position="185"/>
    </location>
</feature>
<dbReference type="SUPFAM" id="SSF144232">
    <property type="entry name" value="HIT/MYND zinc finger-like"/>
    <property type="match status" value="1"/>
</dbReference>
<evidence type="ECO:0000313" key="9">
    <source>
        <dbReference type="Proteomes" id="UP000054560"/>
    </source>
</evidence>
<feature type="compositionally biased region" description="Polar residues" evidence="5">
    <location>
        <begin position="543"/>
        <end position="565"/>
    </location>
</feature>